<dbReference type="EC" id="5.1.3.1" evidence="7 10"/>
<keyword evidence="10 11" id="KW-0119">Carbohydrate metabolism</keyword>
<keyword evidence="13" id="KW-0862">Zinc</keyword>
<reference evidence="15 16" key="1">
    <citation type="submission" date="2016-10" db="EMBL/GenBank/DDBJ databases">
        <authorList>
            <person name="de Groot N.N."/>
        </authorList>
    </citation>
    <scope>NUCLEOTIDE SEQUENCE [LARGE SCALE GENOMIC DNA]</scope>
    <source>
        <strain evidence="15 16">DSM 3217</strain>
    </source>
</reference>
<dbReference type="Gene3D" id="3.20.20.70">
    <property type="entry name" value="Aldolase class I"/>
    <property type="match status" value="1"/>
</dbReference>
<feature type="binding site" evidence="10 14">
    <location>
        <begin position="141"/>
        <end position="144"/>
    </location>
    <ligand>
        <name>substrate</name>
    </ligand>
</feature>
<comment type="cofactor">
    <cofactor evidence="2">
        <name>Mn(2+)</name>
        <dbReference type="ChEBI" id="CHEBI:29035"/>
    </cofactor>
</comment>
<evidence type="ECO:0000256" key="11">
    <source>
        <dbReference type="PIRNR" id="PIRNR001461"/>
    </source>
</evidence>
<dbReference type="NCBIfam" id="TIGR01163">
    <property type="entry name" value="rpe"/>
    <property type="match status" value="1"/>
</dbReference>
<dbReference type="FunFam" id="3.20.20.70:FF:000004">
    <property type="entry name" value="Ribulose-phosphate 3-epimerase"/>
    <property type="match status" value="1"/>
</dbReference>
<evidence type="ECO:0000256" key="2">
    <source>
        <dbReference type="ARBA" id="ARBA00001936"/>
    </source>
</evidence>
<keyword evidence="16" id="KW-1185">Reference proteome</keyword>
<comment type="similarity">
    <text evidence="6 10 11">Belongs to the ribulose-phosphate 3-epimerase family.</text>
</comment>
<dbReference type="GO" id="GO:0004750">
    <property type="term" value="F:D-ribulose-phosphate 3-epimerase activity"/>
    <property type="evidence" value="ECO:0007669"/>
    <property type="project" value="UniProtKB-UniRule"/>
</dbReference>
<evidence type="ECO:0000256" key="12">
    <source>
        <dbReference type="PIRSR" id="PIRSR001461-1"/>
    </source>
</evidence>
<dbReference type="NCBIfam" id="NF004076">
    <property type="entry name" value="PRK05581.1-4"/>
    <property type="match status" value="1"/>
</dbReference>
<feature type="active site" description="Proton donor" evidence="10 12">
    <location>
        <position position="174"/>
    </location>
</feature>
<name>A0A1G6B683_EUBOX</name>
<keyword evidence="9 10" id="KW-0413">Isomerase</keyword>
<keyword evidence="13" id="KW-0170">Cobalt</keyword>
<dbReference type="GO" id="GO:0005737">
    <property type="term" value="C:cytoplasm"/>
    <property type="evidence" value="ECO:0007669"/>
    <property type="project" value="UniProtKB-ARBA"/>
</dbReference>
<feature type="binding site" evidence="14">
    <location>
        <position position="176"/>
    </location>
    <ligand>
        <name>substrate</name>
    </ligand>
</feature>
<dbReference type="PANTHER" id="PTHR11749">
    <property type="entry name" value="RIBULOSE-5-PHOSPHATE-3-EPIMERASE"/>
    <property type="match status" value="1"/>
</dbReference>
<evidence type="ECO:0000256" key="3">
    <source>
        <dbReference type="ARBA" id="ARBA00001941"/>
    </source>
</evidence>
<evidence type="ECO:0000256" key="4">
    <source>
        <dbReference type="ARBA" id="ARBA00001947"/>
    </source>
</evidence>
<evidence type="ECO:0000256" key="13">
    <source>
        <dbReference type="PIRSR" id="PIRSR001461-2"/>
    </source>
</evidence>
<dbReference type="GO" id="GO:0019323">
    <property type="term" value="P:pentose catabolic process"/>
    <property type="evidence" value="ECO:0007669"/>
    <property type="project" value="UniProtKB-UniRule"/>
</dbReference>
<keyword evidence="13" id="KW-0464">Manganese</keyword>
<evidence type="ECO:0000256" key="7">
    <source>
        <dbReference type="ARBA" id="ARBA00013188"/>
    </source>
</evidence>
<evidence type="ECO:0000256" key="6">
    <source>
        <dbReference type="ARBA" id="ARBA00009541"/>
    </source>
</evidence>
<feature type="binding site" evidence="10">
    <location>
        <begin position="174"/>
        <end position="176"/>
    </location>
    <ligand>
        <name>substrate</name>
    </ligand>
</feature>
<comment type="cofactor">
    <cofactor evidence="3">
        <name>Co(2+)</name>
        <dbReference type="ChEBI" id="CHEBI:48828"/>
    </cofactor>
</comment>
<comment type="cofactor">
    <cofactor evidence="4">
        <name>Zn(2+)</name>
        <dbReference type="ChEBI" id="CHEBI:29105"/>
    </cofactor>
</comment>
<evidence type="ECO:0000313" key="16">
    <source>
        <dbReference type="Proteomes" id="UP000199228"/>
    </source>
</evidence>
<accession>A0A1G6B683</accession>
<sequence>MNYLSPSLLAADFAKLGEQVQLIEQAGAHYAHIDVMDGMFVPSISFGLPVIASIRKVSKIPFDVHLMIEEPDRYIKEFADAGADIITVHAEACKHLDRTIQHIHECGLKAGVALNPSTPLEVLRYVLEDLDLVLVMSVNPGFGGQKYIPYSTKKIKELRKMCDEVNPDIMLEVDGGIKTTNVLEVIGAGANMIVAGSAVFKDDVTKNVTEFLKLMNQD</sequence>
<dbReference type="AlphaFoldDB" id="A0A1G6B683"/>
<feature type="binding site" evidence="10 14">
    <location>
        <position position="65"/>
    </location>
    <ligand>
        <name>substrate</name>
    </ligand>
</feature>
<dbReference type="Proteomes" id="UP000199228">
    <property type="component" value="Unassembled WGS sequence"/>
</dbReference>
<dbReference type="Pfam" id="PF00834">
    <property type="entry name" value="Ribul_P_3_epim"/>
    <property type="match status" value="1"/>
</dbReference>
<dbReference type="HAMAP" id="MF_02227">
    <property type="entry name" value="RPE"/>
    <property type="match status" value="1"/>
</dbReference>
<dbReference type="InterPro" id="IPR026019">
    <property type="entry name" value="Ribul_P_3_epim"/>
</dbReference>
<dbReference type="SUPFAM" id="SSF51366">
    <property type="entry name" value="Ribulose-phoshate binding barrel"/>
    <property type="match status" value="1"/>
</dbReference>
<comment type="catalytic activity">
    <reaction evidence="1 10 11">
        <text>D-ribulose 5-phosphate = D-xylulose 5-phosphate</text>
        <dbReference type="Rhea" id="RHEA:13677"/>
        <dbReference type="ChEBI" id="CHEBI:57737"/>
        <dbReference type="ChEBI" id="CHEBI:58121"/>
        <dbReference type="EC" id="5.1.3.1"/>
    </reaction>
</comment>
<dbReference type="InterPro" id="IPR013785">
    <property type="entry name" value="Aldolase_TIM"/>
</dbReference>
<evidence type="ECO:0000313" key="15">
    <source>
        <dbReference type="EMBL" id="SDB16145.1"/>
    </source>
</evidence>
<feature type="binding site" evidence="10 13">
    <location>
        <position position="32"/>
    </location>
    <ligand>
        <name>a divalent metal cation</name>
        <dbReference type="ChEBI" id="CHEBI:60240"/>
    </ligand>
</feature>
<comment type="cofactor">
    <cofactor evidence="10 13">
        <name>a divalent metal cation</name>
        <dbReference type="ChEBI" id="CHEBI:60240"/>
    </cofactor>
    <text evidence="10 13">Binds 1 divalent metal cation per subunit.</text>
</comment>
<dbReference type="STRING" id="1732.SAMN02910417_01227"/>
<evidence type="ECO:0000256" key="10">
    <source>
        <dbReference type="HAMAP-Rule" id="MF_02227"/>
    </source>
</evidence>
<evidence type="ECO:0000256" key="14">
    <source>
        <dbReference type="PIRSR" id="PIRSR001461-3"/>
    </source>
</evidence>
<organism evidence="15 16">
    <name type="scientific">Eubacterium oxidoreducens</name>
    <dbReference type="NCBI Taxonomy" id="1732"/>
    <lineage>
        <taxon>Bacteria</taxon>
        <taxon>Bacillati</taxon>
        <taxon>Bacillota</taxon>
        <taxon>Clostridia</taxon>
        <taxon>Eubacteriales</taxon>
        <taxon>Eubacteriaceae</taxon>
        <taxon>Eubacterium</taxon>
    </lineage>
</organism>
<evidence type="ECO:0000256" key="8">
    <source>
        <dbReference type="ARBA" id="ARBA00022723"/>
    </source>
</evidence>
<feature type="active site" description="Proton acceptor" evidence="10 12">
    <location>
        <position position="34"/>
    </location>
</feature>
<dbReference type="PIRSF" id="PIRSF001461">
    <property type="entry name" value="RPE"/>
    <property type="match status" value="1"/>
</dbReference>
<evidence type="ECO:0000256" key="9">
    <source>
        <dbReference type="ARBA" id="ARBA00023235"/>
    </source>
</evidence>
<dbReference type="InterPro" id="IPR000056">
    <property type="entry name" value="Ribul_P_3_epim-like"/>
</dbReference>
<dbReference type="CDD" id="cd00429">
    <property type="entry name" value="RPE"/>
    <property type="match status" value="1"/>
</dbReference>
<feature type="binding site" evidence="10 14">
    <location>
        <position position="7"/>
    </location>
    <ligand>
        <name>substrate</name>
    </ligand>
</feature>
<feature type="binding site" evidence="10 13">
    <location>
        <position position="34"/>
    </location>
    <ligand>
        <name>a divalent metal cation</name>
        <dbReference type="ChEBI" id="CHEBI:60240"/>
    </ligand>
</feature>
<feature type="binding site" evidence="10 13">
    <location>
        <position position="65"/>
    </location>
    <ligand>
        <name>a divalent metal cation</name>
        <dbReference type="ChEBI" id="CHEBI:60240"/>
    </ligand>
</feature>
<evidence type="ECO:0000256" key="5">
    <source>
        <dbReference type="ARBA" id="ARBA00001954"/>
    </source>
</evidence>
<protein>
    <recommendedName>
        <fullName evidence="7 10">Ribulose-phosphate 3-epimerase</fullName>
        <ecNumber evidence="7 10">5.1.3.1</ecNumber>
    </recommendedName>
</protein>
<proteinExistence type="inferred from homology"/>
<comment type="pathway">
    <text evidence="10">Carbohydrate degradation.</text>
</comment>
<feature type="binding site" evidence="10 13">
    <location>
        <position position="174"/>
    </location>
    <ligand>
        <name>a divalent metal cation</name>
        <dbReference type="ChEBI" id="CHEBI:60240"/>
    </ligand>
</feature>
<dbReference type="RefSeq" id="WP_090173288.1">
    <property type="nucleotide sequence ID" value="NZ_FMXR01000008.1"/>
</dbReference>
<keyword evidence="8 10" id="KW-0479">Metal-binding</keyword>
<comment type="function">
    <text evidence="10">Catalyzes the reversible epimerization of D-ribulose 5-phosphate to D-xylulose 5-phosphate.</text>
</comment>
<dbReference type="OrthoDB" id="1645589at2"/>
<comment type="cofactor">
    <cofactor evidence="5">
        <name>Fe(2+)</name>
        <dbReference type="ChEBI" id="CHEBI:29033"/>
    </cofactor>
</comment>
<evidence type="ECO:0000256" key="1">
    <source>
        <dbReference type="ARBA" id="ARBA00001782"/>
    </source>
</evidence>
<feature type="binding site" evidence="10 14">
    <location>
        <begin position="196"/>
        <end position="197"/>
    </location>
    <ligand>
        <name>substrate</name>
    </ligand>
</feature>
<dbReference type="GO" id="GO:0046872">
    <property type="term" value="F:metal ion binding"/>
    <property type="evidence" value="ECO:0007669"/>
    <property type="project" value="UniProtKB-UniRule"/>
</dbReference>
<dbReference type="EMBL" id="FMXR01000008">
    <property type="protein sequence ID" value="SDB16145.1"/>
    <property type="molecule type" value="Genomic_DNA"/>
</dbReference>
<gene>
    <name evidence="10" type="primary">rpe</name>
    <name evidence="15" type="ORF">SAMN02910417_01227</name>
</gene>
<dbReference type="GO" id="GO:0006098">
    <property type="term" value="P:pentose-phosphate shunt"/>
    <property type="evidence" value="ECO:0007669"/>
    <property type="project" value="UniProtKB-UniRule"/>
</dbReference>
<dbReference type="InterPro" id="IPR011060">
    <property type="entry name" value="RibuloseP-bd_barrel"/>
</dbReference>